<proteinExistence type="predicted"/>
<accession>A0A0B0P7I0</accession>
<dbReference type="AlphaFoldDB" id="A0A0B0P7I0"/>
<evidence type="ECO:0000313" key="2">
    <source>
        <dbReference type="Proteomes" id="UP000032142"/>
    </source>
</evidence>
<name>A0A0B0P7I0_GOSAR</name>
<dbReference type="Proteomes" id="UP000032142">
    <property type="component" value="Unassembled WGS sequence"/>
</dbReference>
<evidence type="ECO:0000313" key="1">
    <source>
        <dbReference type="EMBL" id="KHG21025.1"/>
    </source>
</evidence>
<sequence length="29" mass="3474">MAFFSESELSLETWNHSSRACCIEWAKFY</sequence>
<dbReference type="EMBL" id="KN417339">
    <property type="protein sequence ID" value="KHG21025.1"/>
    <property type="molecule type" value="Genomic_DNA"/>
</dbReference>
<gene>
    <name evidence="1" type="ORF">F383_28190</name>
</gene>
<organism evidence="1 2">
    <name type="scientific">Gossypium arboreum</name>
    <name type="common">Tree cotton</name>
    <name type="synonym">Gossypium nanking</name>
    <dbReference type="NCBI Taxonomy" id="29729"/>
    <lineage>
        <taxon>Eukaryota</taxon>
        <taxon>Viridiplantae</taxon>
        <taxon>Streptophyta</taxon>
        <taxon>Embryophyta</taxon>
        <taxon>Tracheophyta</taxon>
        <taxon>Spermatophyta</taxon>
        <taxon>Magnoliopsida</taxon>
        <taxon>eudicotyledons</taxon>
        <taxon>Gunneridae</taxon>
        <taxon>Pentapetalae</taxon>
        <taxon>rosids</taxon>
        <taxon>malvids</taxon>
        <taxon>Malvales</taxon>
        <taxon>Malvaceae</taxon>
        <taxon>Malvoideae</taxon>
        <taxon>Gossypium</taxon>
    </lineage>
</organism>
<protein>
    <submittedName>
        <fullName evidence="1">Uncharacterized protein</fullName>
    </submittedName>
</protein>
<keyword evidence="2" id="KW-1185">Reference proteome</keyword>
<reference evidence="2" key="1">
    <citation type="submission" date="2014-09" db="EMBL/GenBank/DDBJ databases">
        <authorList>
            <person name="Mudge J."/>
            <person name="Ramaraj T."/>
            <person name="Lindquist I.E."/>
            <person name="Bharti A.K."/>
            <person name="Sundararajan A."/>
            <person name="Cameron C.T."/>
            <person name="Woodward J.E."/>
            <person name="May G.D."/>
            <person name="Brubaker C."/>
            <person name="Broadhvest J."/>
            <person name="Wilkins T.A."/>
        </authorList>
    </citation>
    <scope>NUCLEOTIDE SEQUENCE</scope>
    <source>
        <strain evidence="2">cv. AKA8401</strain>
    </source>
</reference>